<evidence type="ECO:0000313" key="4">
    <source>
        <dbReference type="Proteomes" id="UP000186817"/>
    </source>
</evidence>
<dbReference type="InterPro" id="IPR036265">
    <property type="entry name" value="HIT-like_sf"/>
</dbReference>
<comment type="caution">
    <text evidence="3">The sequence shown here is derived from an EMBL/GenBank/DDBJ whole genome shotgun (WGS) entry which is preliminary data.</text>
</comment>
<accession>A0A1Q9ES11</accession>
<evidence type="ECO:0000259" key="2">
    <source>
        <dbReference type="PROSITE" id="PS51471"/>
    </source>
</evidence>
<dbReference type="EMBL" id="LSRX01000082">
    <property type="protein sequence ID" value="OLQ10212.1"/>
    <property type="molecule type" value="Genomic_DNA"/>
</dbReference>
<dbReference type="InterPro" id="IPR005123">
    <property type="entry name" value="Oxoglu/Fe-dep_dioxygenase_dom"/>
</dbReference>
<sequence length="932" mass="105057">MTEQTWQSCHASDAAPEKRTRWCRKLCVPLSPGDGNSRQVYTLGTWRVSREVYLWQLSSLDVKLLVDVRGNPRAGREEQLFRGKDFTKALLSIGVRYEYWGDRLGEEAVEGAEAEDIQRLLKGLLASAPFGPICIFGHLHEPQKCHRLQLCNLLPSGCQIQHLMWEDHRAIRVVGHDEANSLYKRWVDFFYQRRLLEEGKRQRERSQAEGIASGWRRAKLRETEREDAVAARLAELQAGSLPTLRWEELSAAEWGDRLRDGKAYRLRLPWNTEILWYPHFLDDGEADQLERKVQDRITMYHPTYFFQTPSGVVQETVNRKGQARICDDFNFGIQYDSSKDAAATYVSQKMEPWTRSLLRRIEGASEAVFNAIWFNHYRDGTVTIHWHTDGNEGLGPDPIIGSLSLGATRPFCFKSKRAWKGRDEEIAGIIHLTLPLFHGSLVVMGKNSQRHWLHAVPAMEGIHRERTNLTFRFWALEGFETIDAAEAQGKETMEHLPDKQKFRLHVVPDASLVEQTCRNGARLCPVIVDSPSDVATTTGDMLRRLCDHVLPSGIEHLHLALCLGADKAEGASAAHAERPQRELLDDAQPLRKELERLGLLPQPRHEVPKILLALIRKPGGQLHGAGTTLPAVPPRKAVELNPEDAKSIVGAEDLFREVRLSGVGRYSPPRGAQAEVESESGDWIWEVIQNLSGIQRKSKGKGRISQMVFHQSSEFVALYVARSKSTVHLVLSTKRRLQFPSLLPADAGALRRLGLYGRLLGQVLKEECPNLEFQLGVRVARCPSSKQMAAHLVSRDFLAPDPMDLTQQHYLEFTGGPQTFLPLDDLAKCVKQGSKLQSKVQLHDLRCHRCHQFFGDSMRQLILHLRRCTAPLEPKRGYGGGPDGGGEAEDKTLLAVKMLEEMGFAGCGREALCEILLKAEGSLERAVEFLAT</sequence>
<dbReference type="PROSITE" id="PS51471">
    <property type="entry name" value="FE2OG_OXY"/>
    <property type="match status" value="1"/>
</dbReference>
<feature type="domain" description="UBA" evidence="1">
    <location>
        <begin position="887"/>
        <end position="932"/>
    </location>
</feature>
<dbReference type="PROSITE" id="PS50030">
    <property type="entry name" value="UBA"/>
    <property type="match status" value="1"/>
</dbReference>
<dbReference type="PANTHER" id="PTHR31212">
    <property type="entry name" value="ALPHA-KETOGLUTARATE-DEPENDENT DIOXYGENASE ALKB HOMOLOG 3"/>
    <property type="match status" value="1"/>
</dbReference>
<dbReference type="InterPro" id="IPR015940">
    <property type="entry name" value="UBA"/>
</dbReference>
<protein>
    <submittedName>
        <fullName evidence="3">Alpha-ketoglutarate-dependent dioxygenase alkB-like 3</fullName>
    </submittedName>
</protein>
<keyword evidence="4" id="KW-1185">Reference proteome</keyword>
<reference evidence="3 4" key="1">
    <citation type="submission" date="2016-02" db="EMBL/GenBank/DDBJ databases">
        <title>Genome analysis of coral dinoflagellate symbionts highlights evolutionary adaptations to a symbiotic lifestyle.</title>
        <authorList>
            <person name="Aranda M."/>
            <person name="Li Y."/>
            <person name="Liew Y.J."/>
            <person name="Baumgarten S."/>
            <person name="Simakov O."/>
            <person name="Wilson M."/>
            <person name="Piel J."/>
            <person name="Ashoor H."/>
            <person name="Bougouffa S."/>
            <person name="Bajic V.B."/>
            <person name="Ryu T."/>
            <person name="Ravasi T."/>
            <person name="Bayer T."/>
            <person name="Micklem G."/>
            <person name="Kim H."/>
            <person name="Bhak J."/>
            <person name="Lajeunesse T.C."/>
            <person name="Voolstra C.R."/>
        </authorList>
    </citation>
    <scope>NUCLEOTIDE SEQUENCE [LARGE SCALE GENOMIC DNA]</scope>
    <source>
        <strain evidence="3 4">CCMP2467</strain>
    </source>
</reference>
<organism evidence="3 4">
    <name type="scientific">Symbiodinium microadriaticum</name>
    <name type="common">Dinoflagellate</name>
    <name type="synonym">Zooxanthella microadriatica</name>
    <dbReference type="NCBI Taxonomy" id="2951"/>
    <lineage>
        <taxon>Eukaryota</taxon>
        <taxon>Sar</taxon>
        <taxon>Alveolata</taxon>
        <taxon>Dinophyceae</taxon>
        <taxon>Suessiales</taxon>
        <taxon>Symbiodiniaceae</taxon>
        <taxon>Symbiodinium</taxon>
    </lineage>
</organism>
<dbReference type="GO" id="GO:0006307">
    <property type="term" value="P:DNA alkylation repair"/>
    <property type="evidence" value="ECO:0007669"/>
    <property type="project" value="InterPro"/>
</dbReference>
<dbReference type="SUPFAM" id="SSF51197">
    <property type="entry name" value="Clavaminate synthase-like"/>
    <property type="match status" value="1"/>
</dbReference>
<dbReference type="Pfam" id="PF13532">
    <property type="entry name" value="2OG-FeII_Oxy_2"/>
    <property type="match status" value="1"/>
</dbReference>
<dbReference type="InterPro" id="IPR032854">
    <property type="entry name" value="ALKBH3"/>
</dbReference>
<dbReference type="InterPro" id="IPR027450">
    <property type="entry name" value="AlkB-like"/>
</dbReference>
<dbReference type="PANTHER" id="PTHR31212:SF4">
    <property type="entry name" value="ALPHA-KETOGLUTARATE-DEPENDENT DIOXYGENASE ALKB HOMOLOG 3"/>
    <property type="match status" value="1"/>
</dbReference>
<gene>
    <name evidence="3" type="primary">Alkbh3</name>
    <name evidence="3" type="ORF">AK812_SmicGene6065</name>
</gene>
<dbReference type="Gene3D" id="3.30.428.10">
    <property type="entry name" value="HIT-like"/>
    <property type="match status" value="1"/>
</dbReference>
<keyword evidence="3" id="KW-0223">Dioxygenase</keyword>
<keyword evidence="3" id="KW-0560">Oxidoreductase</keyword>
<feature type="domain" description="Fe2OG dioxygenase" evidence="2">
    <location>
        <begin position="368"/>
        <end position="475"/>
    </location>
</feature>
<dbReference type="Gene3D" id="2.60.120.590">
    <property type="entry name" value="Alpha-ketoglutarate-dependent dioxygenase AlkB-like"/>
    <property type="match status" value="1"/>
</dbReference>
<proteinExistence type="predicted"/>
<dbReference type="OrthoDB" id="545910at2759"/>
<dbReference type="InterPro" id="IPR037151">
    <property type="entry name" value="AlkB-like_sf"/>
</dbReference>
<dbReference type="Proteomes" id="UP000186817">
    <property type="component" value="Unassembled WGS sequence"/>
</dbReference>
<evidence type="ECO:0000313" key="3">
    <source>
        <dbReference type="EMBL" id="OLQ10212.1"/>
    </source>
</evidence>
<name>A0A1Q9ES11_SYMMI</name>
<dbReference type="GO" id="GO:0051213">
    <property type="term" value="F:dioxygenase activity"/>
    <property type="evidence" value="ECO:0007669"/>
    <property type="project" value="UniProtKB-KW"/>
</dbReference>
<evidence type="ECO:0000259" key="1">
    <source>
        <dbReference type="PROSITE" id="PS50030"/>
    </source>
</evidence>
<dbReference type="AlphaFoldDB" id="A0A1Q9ES11"/>